<evidence type="ECO:0000313" key="3">
    <source>
        <dbReference type="Proteomes" id="UP000250272"/>
    </source>
</evidence>
<dbReference type="GeneID" id="33326501"/>
<dbReference type="AlphaFoldDB" id="A0A2Z2MF77"/>
<evidence type="ECO:0000313" key="2">
    <source>
        <dbReference type="EMBL" id="ASJ05117.1"/>
    </source>
</evidence>
<dbReference type="Pfam" id="PF09946">
    <property type="entry name" value="DUF2178"/>
    <property type="match status" value="1"/>
</dbReference>
<dbReference type="RefSeq" id="WP_088865122.1">
    <property type="nucleotide sequence ID" value="NZ_CP015101.1"/>
</dbReference>
<keyword evidence="1" id="KW-0472">Membrane</keyword>
<feature type="transmembrane region" description="Helical" evidence="1">
    <location>
        <begin position="6"/>
        <end position="24"/>
    </location>
</feature>
<evidence type="ECO:0008006" key="4">
    <source>
        <dbReference type="Google" id="ProtNLM"/>
    </source>
</evidence>
<dbReference type="KEGG" id="tbs:A3L01_06955"/>
<dbReference type="EMBL" id="CP015101">
    <property type="protein sequence ID" value="ASJ05117.1"/>
    <property type="molecule type" value="Genomic_DNA"/>
</dbReference>
<name>A0A2Z2MF77_9EURY</name>
<feature type="transmembrane region" description="Helical" evidence="1">
    <location>
        <begin position="100"/>
        <end position="118"/>
    </location>
</feature>
<keyword evidence="1" id="KW-1133">Transmembrane helix</keyword>
<feature type="transmembrane region" description="Helical" evidence="1">
    <location>
        <begin position="31"/>
        <end position="50"/>
    </location>
</feature>
<keyword evidence="1" id="KW-0812">Transmembrane</keyword>
<keyword evidence="3" id="KW-1185">Reference proteome</keyword>
<sequence length="122" mass="13647">MNLKYEGLRAGLIAGIIIGLAYSTKSGRASLAVGIFLLGVLLAYALNWYYNSRVEKVEDERTELIGAKSTRNAFAVMSIVLFAEYLWEYSKGNTEIAMKLLIPIALGVLSLLVSQYWYERVM</sequence>
<protein>
    <recommendedName>
        <fullName evidence="4">DUF2178 domain-containing protein</fullName>
    </recommendedName>
</protein>
<proteinExistence type="predicted"/>
<accession>A0A2Z2MF77</accession>
<evidence type="ECO:0000256" key="1">
    <source>
        <dbReference type="SAM" id="Phobius"/>
    </source>
</evidence>
<organism evidence="2 3">
    <name type="scientific">Thermococcus barossii</name>
    <dbReference type="NCBI Taxonomy" id="54077"/>
    <lineage>
        <taxon>Archaea</taxon>
        <taxon>Methanobacteriati</taxon>
        <taxon>Methanobacteriota</taxon>
        <taxon>Thermococci</taxon>
        <taxon>Thermococcales</taxon>
        <taxon>Thermococcaceae</taxon>
        <taxon>Thermococcus</taxon>
    </lineage>
</organism>
<dbReference type="InterPro" id="IPR019235">
    <property type="entry name" value="DUF2178_TM"/>
</dbReference>
<feature type="transmembrane region" description="Helical" evidence="1">
    <location>
        <begin position="70"/>
        <end position="88"/>
    </location>
</feature>
<dbReference type="Proteomes" id="UP000250272">
    <property type="component" value="Chromosome"/>
</dbReference>
<gene>
    <name evidence="2" type="ORF">A3L01_06955</name>
</gene>
<dbReference type="OrthoDB" id="91084at2157"/>
<reference evidence="2 3" key="1">
    <citation type="submission" date="2016-04" db="EMBL/GenBank/DDBJ databases">
        <title>Complete genome sequence of Thermococcus barossii type strain SHCK-94.</title>
        <authorList>
            <person name="Oger P.M."/>
        </authorList>
    </citation>
    <scope>NUCLEOTIDE SEQUENCE [LARGE SCALE GENOMIC DNA]</scope>
    <source>
        <strain evidence="2 3">SHCK-94</strain>
    </source>
</reference>